<evidence type="ECO:0000256" key="1">
    <source>
        <dbReference type="ARBA" id="ARBA00004683"/>
    </source>
</evidence>
<comment type="pathway">
    <text evidence="1">Biopolymer metabolism; poly-(R)-3-hydroxybutanoate biosynthesis.</text>
</comment>
<evidence type="ECO:0000313" key="8">
    <source>
        <dbReference type="EMBL" id="AWV07093.1"/>
    </source>
</evidence>
<evidence type="ECO:0000256" key="2">
    <source>
        <dbReference type="ARBA" id="ARBA00019065"/>
    </source>
</evidence>
<dbReference type="Proteomes" id="UP000249447">
    <property type="component" value="Chromosome"/>
</dbReference>
<gene>
    <name evidence="8" type="ORF">C9I47_1391</name>
</gene>
<proteinExistence type="predicted"/>
<dbReference type="KEGG" id="lmb:C9I47_1391"/>
<keyword evidence="9" id="KW-1185">Reference proteome</keyword>
<evidence type="ECO:0000256" key="4">
    <source>
        <dbReference type="ARBA" id="ARBA00022752"/>
    </source>
</evidence>
<dbReference type="EMBL" id="CP029843">
    <property type="protein sequence ID" value="AWV07093.1"/>
    <property type="molecule type" value="Genomic_DNA"/>
</dbReference>
<dbReference type="Pfam" id="PF00561">
    <property type="entry name" value="Abhydrolase_1"/>
    <property type="match status" value="1"/>
</dbReference>
<dbReference type="GO" id="GO:0042619">
    <property type="term" value="P:poly-hydroxybutyrate biosynthetic process"/>
    <property type="evidence" value="ECO:0007669"/>
    <property type="project" value="UniProtKB-KW"/>
</dbReference>
<evidence type="ECO:0000256" key="5">
    <source>
        <dbReference type="ARBA" id="ARBA00023315"/>
    </source>
</evidence>
<dbReference type="UniPathway" id="UPA00917"/>
<evidence type="ECO:0000256" key="6">
    <source>
        <dbReference type="ARBA" id="ARBA00033356"/>
    </source>
</evidence>
<evidence type="ECO:0000259" key="7">
    <source>
        <dbReference type="Pfam" id="PF00561"/>
    </source>
</evidence>
<organism evidence="8 9">
    <name type="scientific">Marilutibacter maris</name>
    <dbReference type="NCBI Taxonomy" id="1605891"/>
    <lineage>
        <taxon>Bacteria</taxon>
        <taxon>Pseudomonadati</taxon>
        <taxon>Pseudomonadota</taxon>
        <taxon>Gammaproteobacteria</taxon>
        <taxon>Lysobacterales</taxon>
        <taxon>Lysobacteraceae</taxon>
        <taxon>Marilutibacter</taxon>
    </lineage>
</organism>
<dbReference type="AlphaFoldDB" id="A0A2U9T3M1"/>
<protein>
    <recommendedName>
        <fullName evidence="2">Poly(3-hydroxyalkanoate) polymerase subunit PhaC</fullName>
    </recommendedName>
    <alternativeName>
        <fullName evidence="6">PHB synthase subunit PhaC</fullName>
    </alternativeName>
</protein>
<dbReference type="InterPro" id="IPR010125">
    <property type="entry name" value="PHA_synth_III_C"/>
</dbReference>
<name>A0A2U9T3M1_9GAMM</name>
<dbReference type="InterPro" id="IPR000073">
    <property type="entry name" value="AB_hydrolase_1"/>
</dbReference>
<dbReference type="GO" id="GO:0016746">
    <property type="term" value="F:acyltransferase activity"/>
    <property type="evidence" value="ECO:0007669"/>
    <property type="project" value="UniProtKB-KW"/>
</dbReference>
<dbReference type="Gene3D" id="3.40.50.1820">
    <property type="entry name" value="alpha/beta hydrolase"/>
    <property type="match status" value="1"/>
</dbReference>
<dbReference type="InterPro" id="IPR051321">
    <property type="entry name" value="PHA/PHB_synthase"/>
</dbReference>
<dbReference type="SUPFAM" id="SSF53474">
    <property type="entry name" value="alpha/beta-Hydrolases"/>
    <property type="match status" value="1"/>
</dbReference>
<sequence length="361" mass="41058">MTRIDINAPLNFTAESLAQEAMQFQAKLRAGLDTLRQVEDVDYGATGKEEVWRDGRVVLYRFRGDKAPTAKVPLLIAYALVNRPYMTDLQADKSIVRGLLERGEDVYILDWGYPDRSDRYLELEDYIQRFLGGAVDHLRQASGHDAINLLGICQGGAFSLCYAALNPDKVRNLITMVTPVDFHTDDNMLSHWTRNIDVDQFVDTLGNVPADLMNWCYLTLKPWRLFVQKYVGLVDILDNKQAIEDFLRMEKWIFDSPDLAGEAFRQFIKMFYQGNGFVNGGVRIGEREVDLADITMPVLNIYALQDHLVPPAASQALGGLIGTTDYTEHSFRGGHIGIYVSSRAQREVPDSIRDWLRERDR</sequence>
<accession>A0A2U9T3M1</accession>
<dbReference type="InterPro" id="IPR029058">
    <property type="entry name" value="AB_hydrolase_fold"/>
</dbReference>
<dbReference type="PANTHER" id="PTHR36837">
    <property type="entry name" value="POLY(3-HYDROXYALKANOATE) POLYMERASE SUBUNIT PHAC"/>
    <property type="match status" value="1"/>
</dbReference>
<keyword evidence="5" id="KW-0012">Acyltransferase</keyword>
<evidence type="ECO:0000313" key="9">
    <source>
        <dbReference type="Proteomes" id="UP000249447"/>
    </source>
</evidence>
<dbReference type="PANTHER" id="PTHR36837:SF2">
    <property type="entry name" value="POLY(3-HYDROXYALKANOATE) POLYMERASE SUBUNIT PHAC"/>
    <property type="match status" value="1"/>
</dbReference>
<keyword evidence="4" id="KW-0583">PHB biosynthesis</keyword>
<keyword evidence="3" id="KW-0808">Transferase</keyword>
<reference evidence="8 9" key="1">
    <citation type="submission" date="2018-05" db="EMBL/GenBank/DDBJ databases">
        <title>The complete genome of Lysobacter maris HZ9B, a marine bacterium antagonistic against terrestrial plant pathogens.</title>
        <authorList>
            <person name="Zhang X.-Q."/>
        </authorList>
    </citation>
    <scope>NUCLEOTIDE SEQUENCE [LARGE SCALE GENOMIC DNA]</scope>
    <source>
        <strain evidence="8 9">HZ9B</strain>
    </source>
</reference>
<feature type="domain" description="AB hydrolase-1" evidence="7">
    <location>
        <begin position="88"/>
        <end position="339"/>
    </location>
</feature>
<dbReference type="NCBIfam" id="TIGR01836">
    <property type="entry name" value="PHA_synth_III_C"/>
    <property type="match status" value="1"/>
</dbReference>
<evidence type="ECO:0000256" key="3">
    <source>
        <dbReference type="ARBA" id="ARBA00022679"/>
    </source>
</evidence>